<dbReference type="AlphaFoldDB" id="F2DY75"/>
<evidence type="ECO:0000313" key="2">
    <source>
        <dbReference type="EMBL" id="BAK00047.1"/>
    </source>
</evidence>
<name>F2DY75_HORVV</name>
<protein>
    <submittedName>
        <fullName evidence="2">Predicted protein</fullName>
    </submittedName>
</protein>
<reference evidence="2" key="1">
    <citation type="journal article" date="2011" name="Plant Physiol.">
        <title>Comprehensive sequence analysis of 24,783 barley full-length cDNAs derived from 12 clone libraries.</title>
        <authorList>
            <person name="Matsumoto T."/>
            <person name="Tanaka T."/>
            <person name="Sakai H."/>
            <person name="Amano N."/>
            <person name="Kanamori H."/>
            <person name="Kurita K."/>
            <person name="Kikuta A."/>
            <person name="Kamiya K."/>
            <person name="Yamamoto M."/>
            <person name="Ikawa H."/>
            <person name="Fujii N."/>
            <person name="Hori K."/>
            <person name="Itoh T."/>
            <person name="Sato K."/>
        </authorList>
    </citation>
    <scope>NUCLEOTIDE SEQUENCE</scope>
    <source>
        <tissue evidence="2">Shoot and root</tissue>
    </source>
</reference>
<dbReference type="EMBL" id="AK368843">
    <property type="protein sequence ID" value="BAK00047.1"/>
    <property type="molecule type" value="mRNA"/>
</dbReference>
<feature type="compositionally biased region" description="Basic and acidic residues" evidence="1">
    <location>
        <begin position="218"/>
        <end position="228"/>
    </location>
</feature>
<feature type="region of interest" description="Disordered" evidence="1">
    <location>
        <begin position="154"/>
        <end position="228"/>
    </location>
</feature>
<feature type="compositionally biased region" description="Low complexity" evidence="1">
    <location>
        <begin position="160"/>
        <end position="172"/>
    </location>
</feature>
<sequence>MMNLPYAKVSTNKWSMAEAPWDVAAVDHRRLVPHGRREWIPCAWICLDPVGPRHSRAAGPHPQTYPAHASPPDSSTGGPQATCIGQRAAVAKGHESETGRKKQLAAQNGTNESQQRRVPVNPESSSNKFTPEEDAVTGFPMDPLVVDNGHAHRVPLINDGRSSSTLGRSSGTDPNAQRFYTSQIAAAEMSNPSTATGHQGNTGEWHKEEPNPVLRTIDASRGKHGRDP</sequence>
<feature type="region of interest" description="Disordered" evidence="1">
    <location>
        <begin position="54"/>
        <end position="138"/>
    </location>
</feature>
<organism evidence="2">
    <name type="scientific">Hordeum vulgare subsp. vulgare</name>
    <name type="common">Domesticated barley</name>
    <dbReference type="NCBI Taxonomy" id="112509"/>
    <lineage>
        <taxon>Eukaryota</taxon>
        <taxon>Viridiplantae</taxon>
        <taxon>Streptophyta</taxon>
        <taxon>Embryophyta</taxon>
        <taxon>Tracheophyta</taxon>
        <taxon>Spermatophyta</taxon>
        <taxon>Magnoliopsida</taxon>
        <taxon>Liliopsida</taxon>
        <taxon>Poales</taxon>
        <taxon>Poaceae</taxon>
        <taxon>BOP clade</taxon>
        <taxon>Pooideae</taxon>
        <taxon>Triticodae</taxon>
        <taxon>Triticeae</taxon>
        <taxon>Hordeinae</taxon>
        <taxon>Hordeum</taxon>
    </lineage>
</organism>
<proteinExistence type="evidence at transcript level"/>
<feature type="compositionally biased region" description="Polar residues" evidence="1">
    <location>
        <begin position="173"/>
        <end position="202"/>
    </location>
</feature>
<evidence type="ECO:0000256" key="1">
    <source>
        <dbReference type="SAM" id="MobiDB-lite"/>
    </source>
</evidence>
<accession>F2DY75</accession>